<dbReference type="Proteomes" id="UP000001106">
    <property type="component" value="Chromosome"/>
</dbReference>
<keyword evidence="1" id="KW-0812">Transmembrane</keyword>
<name>A6UV87_META3</name>
<dbReference type="AlphaFoldDB" id="A6UV87"/>
<evidence type="ECO:0000313" key="2">
    <source>
        <dbReference type="EMBL" id="ABR56409.1"/>
    </source>
</evidence>
<dbReference type="GeneID" id="5327034"/>
<evidence type="ECO:0000256" key="1">
    <source>
        <dbReference type="SAM" id="Phobius"/>
    </source>
</evidence>
<protein>
    <submittedName>
        <fullName evidence="2">Uncharacterized membrane protein</fullName>
    </submittedName>
</protein>
<dbReference type="STRING" id="419665.Maeo_0826"/>
<dbReference type="eggNOG" id="arCOG05117">
    <property type="taxonomic scope" value="Archaea"/>
</dbReference>
<dbReference type="RefSeq" id="WP_011973541.1">
    <property type="nucleotide sequence ID" value="NC_009635.1"/>
</dbReference>
<accession>A6UV87</accession>
<sequence>MKKITPLTVGLITGFSAAILQAFFKITAPPAYGICIACHTRDLVNWMVNKTGILGDTTLFVAPVFKDAATGLVASEFAPVLTVVGIFVGALIASNAHKEFKFKQTHNPLLGFVIGILVVIFALLMGGCPVRESLRAAYFDIIAIISLIAMFIGIVVASEVYLKKKI</sequence>
<dbReference type="EMBL" id="CP000743">
    <property type="protein sequence ID" value="ABR56409.1"/>
    <property type="molecule type" value="Genomic_DNA"/>
</dbReference>
<proteinExistence type="predicted"/>
<feature type="transmembrane region" description="Helical" evidence="1">
    <location>
        <begin position="137"/>
        <end position="162"/>
    </location>
</feature>
<feature type="transmembrane region" description="Helical" evidence="1">
    <location>
        <begin position="77"/>
        <end position="96"/>
    </location>
</feature>
<dbReference type="Pfam" id="PF04143">
    <property type="entry name" value="Sulf_transp"/>
    <property type="match status" value="1"/>
</dbReference>
<dbReference type="InterPro" id="IPR007272">
    <property type="entry name" value="Sulf_transp_TsuA/YedE"/>
</dbReference>
<dbReference type="HOGENOM" id="CLU_1718221_0_0_2"/>
<gene>
    <name evidence="2" type="ordered locus">Maeo_0826</name>
</gene>
<keyword evidence="1" id="KW-0472">Membrane</keyword>
<dbReference type="KEGG" id="mae:Maeo_0826"/>
<organism evidence="2 3">
    <name type="scientific">Methanococcus aeolicus (strain ATCC BAA-1280 / DSM 17508 / OCM 812 / Nankai-3)</name>
    <dbReference type="NCBI Taxonomy" id="419665"/>
    <lineage>
        <taxon>Archaea</taxon>
        <taxon>Methanobacteriati</taxon>
        <taxon>Methanobacteriota</taxon>
        <taxon>Methanomada group</taxon>
        <taxon>Methanococci</taxon>
        <taxon>Methanococcales</taxon>
        <taxon>Methanococcaceae</taxon>
        <taxon>Methanococcus</taxon>
    </lineage>
</organism>
<evidence type="ECO:0000313" key="3">
    <source>
        <dbReference type="Proteomes" id="UP000001106"/>
    </source>
</evidence>
<dbReference type="OrthoDB" id="63782at2157"/>
<keyword evidence="3" id="KW-1185">Reference proteome</keyword>
<feature type="transmembrane region" description="Helical" evidence="1">
    <location>
        <begin position="108"/>
        <end position="125"/>
    </location>
</feature>
<keyword evidence="1" id="KW-1133">Transmembrane helix</keyword>
<reference evidence="2" key="1">
    <citation type="submission" date="2007-06" db="EMBL/GenBank/DDBJ databases">
        <title>Complete sequence of Methanococcus aeolicus Nankai-3.</title>
        <authorList>
            <consortium name="US DOE Joint Genome Institute"/>
            <person name="Copeland A."/>
            <person name="Lucas S."/>
            <person name="Lapidus A."/>
            <person name="Barry K."/>
            <person name="Glavina del Rio T."/>
            <person name="Dalin E."/>
            <person name="Tice H."/>
            <person name="Pitluck S."/>
            <person name="Chain P."/>
            <person name="Malfatti S."/>
            <person name="Shin M."/>
            <person name="Vergez L."/>
            <person name="Schmutz J."/>
            <person name="Larimer F."/>
            <person name="Land M."/>
            <person name="Hauser L."/>
            <person name="Kyrpides N."/>
            <person name="Lykidis A."/>
            <person name="Sieprawska-Lupa M."/>
            <person name="Whitman W.B."/>
            <person name="Richardson P."/>
        </authorList>
    </citation>
    <scope>NUCLEOTIDE SEQUENCE [LARGE SCALE GENOMIC DNA]</scope>
    <source>
        <strain evidence="2">Nankai-3</strain>
    </source>
</reference>